<evidence type="ECO:0000313" key="1">
    <source>
        <dbReference type="EMBL" id="QES52937.1"/>
    </source>
</evidence>
<sequence>MINPKLIGSGIRERAIRGDDAVDIALWVKDELGSEATFFAFVHCFYLGLGVPVHAIRHLEGWNGVGGNREVPDADVRASLDPYIVPLRHQS</sequence>
<protein>
    <submittedName>
        <fullName evidence="1">Uncharacterized protein</fullName>
    </submittedName>
</protein>
<name>A0A5P2DFG1_STRVZ</name>
<evidence type="ECO:0000313" key="2">
    <source>
        <dbReference type="Proteomes" id="UP000324101"/>
    </source>
</evidence>
<gene>
    <name evidence="1" type="ORF">DEJ51_00525</name>
</gene>
<dbReference type="OrthoDB" id="4230389at2"/>
<reference evidence="1 2" key="1">
    <citation type="submission" date="2018-05" db="EMBL/GenBank/DDBJ databases">
        <title>Streptomyces venezuelae.</title>
        <authorList>
            <person name="Kim W."/>
            <person name="Lee N."/>
            <person name="Cho B.-K."/>
        </authorList>
    </citation>
    <scope>NUCLEOTIDE SEQUENCE [LARGE SCALE GENOMIC DNA]</scope>
    <source>
        <strain evidence="1 2">ATCC 21018</strain>
    </source>
</reference>
<dbReference type="RefSeq" id="WP_150255278.1">
    <property type="nucleotide sequence ID" value="NZ_CP029189.1"/>
</dbReference>
<dbReference type="Proteomes" id="UP000324101">
    <property type="component" value="Chromosome"/>
</dbReference>
<dbReference type="EMBL" id="CP029189">
    <property type="protein sequence ID" value="QES52937.1"/>
    <property type="molecule type" value="Genomic_DNA"/>
</dbReference>
<dbReference type="AlphaFoldDB" id="A0A5P2DFG1"/>
<accession>A0A5P2DFG1</accession>
<proteinExistence type="predicted"/>
<organism evidence="1 2">
    <name type="scientific">Streptomyces venezuelae</name>
    <dbReference type="NCBI Taxonomy" id="54571"/>
    <lineage>
        <taxon>Bacteria</taxon>
        <taxon>Bacillati</taxon>
        <taxon>Actinomycetota</taxon>
        <taxon>Actinomycetes</taxon>
        <taxon>Kitasatosporales</taxon>
        <taxon>Streptomycetaceae</taxon>
        <taxon>Streptomyces</taxon>
    </lineage>
</organism>